<gene>
    <name evidence="3" type="primary">gag-pol_4</name>
    <name evidence="3" type="ORF">g.73391</name>
</gene>
<keyword evidence="1" id="KW-0862">Zinc</keyword>
<sequence>KFVRGLKGYIRSRIVSQDHQTLASAVRAACLQEGKQELFLGERRVSQTSQRSTTAPVARPEVKRKFEQFVAAPPPPLPVVRPVPVVVPAVPQRVGIPACLKCGRRHGASPCLSQTSVCYTCGRPGHMSRTCPQRQLQPVAGGP</sequence>
<dbReference type="PROSITE" id="PS50158">
    <property type="entry name" value="ZF_CCHC"/>
    <property type="match status" value="1"/>
</dbReference>
<accession>A0A1D1XM82</accession>
<dbReference type="EMBL" id="GDJX01024446">
    <property type="protein sequence ID" value="JAT43490.1"/>
    <property type="molecule type" value="Transcribed_RNA"/>
</dbReference>
<keyword evidence="1" id="KW-0863">Zinc-finger</keyword>
<dbReference type="Gene3D" id="4.10.60.10">
    <property type="entry name" value="Zinc finger, CCHC-type"/>
    <property type="match status" value="1"/>
</dbReference>
<reference evidence="3" key="1">
    <citation type="submission" date="2015-07" db="EMBL/GenBank/DDBJ databases">
        <title>Transcriptome Assembly of Anthurium amnicola.</title>
        <authorList>
            <person name="Suzuki J."/>
        </authorList>
    </citation>
    <scope>NUCLEOTIDE SEQUENCE</scope>
</reference>
<dbReference type="GO" id="GO:0008270">
    <property type="term" value="F:zinc ion binding"/>
    <property type="evidence" value="ECO:0007669"/>
    <property type="project" value="UniProtKB-KW"/>
</dbReference>
<evidence type="ECO:0000259" key="2">
    <source>
        <dbReference type="PROSITE" id="PS50158"/>
    </source>
</evidence>
<feature type="non-terminal residue" evidence="3">
    <location>
        <position position="143"/>
    </location>
</feature>
<proteinExistence type="predicted"/>
<feature type="non-terminal residue" evidence="3">
    <location>
        <position position="1"/>
    </location>
</feature>
<organism evidence="3">
    <name type="scientific">Anthurium amnicola</name>
    <dbReference type="NCBI Taxonomy" id="1678845"/>
    <lineage>
        <taxon>Eukaryota</taxon>
        <taxon>Viridiplantae</taxon>
        <taxon>Streptophyta</taxon>
        <taxon>Embryophyta</taxon>
        <taxon>Tracheophyta</taxon>
        <taxon>Spermatophyta</taxon>
        <taxon>Magnoliopsida</taxon>
        <taxon>Liliopsida</taxon>
        <taxon>Araceae</taxon>
        <taxon>Pothoideae</taxon>
        <taxon>Potheae</taxon>
        <taxon>Anthurium</taxon>
    </lineage>
</organism>
<dbReference type="AlphaFoldDB" id="A0A1D1XM82"/>
<evidence type="ECO:0000256" key="1">
    <source>
        <dbReference type="PROSITE-ProRule" id="PRU00047"/>
    </source>
</evidence>
<name>A0A1D1XM82_9ARAE</name>
<dbReference type="GO" id="GO:0003676">
    <property type="term" value="F:nucleic acid binding"/>
    <property type="evidence" value="ECO:0007669"/>
    <property type="project" value="InterPro"/>
</dbReference>
<dbReference type="InterPro" id="IPR001878">
    <property type="entry name" value="Znf_CCHC"/>
</dbReference>
<evidence type="ECO:0000313" key="3">
    <source>
        <dbReference type="EMBL" id="JAT43490.1"/>
    </source>
</evidence>
<protein>
    <submittedName>
        <fullName evidence="3">Gag-Pol polyprotein</fullName>
    </submittedName>
</protein>
<dbReference type="Pfam" id="PF00098">
    <property type="entry name" value="zf-CCHC"/>
    <property type="match status" value="1"/>
</dbReference>
<feature type="domain" description="CCHC-type" evidence="2">
    <location>
        <begin position="118"/>
        <end position="133"/>
    </location>
</feature>
<dbReference type="InterPro" id="IPR036875">
    <property type="entry name" value="Znf_CCHC_sf"/>
</dbReference>
<dbReference type="SUPFAM" id="SSF57756">
    <property type="entry name" value="Retrovirus zinc finger-like domains"/>
    <property type="match status" value="1"/>
</dbReference>
<keyword evidence="1" id="KW-0479">Metal-binding</keyword>
<dbReference type="SMART" id="SM00343">
    <property type="entry name" value="ZnF_C2HC"/>
    <property type="match status" value="1"/>
</dbReference>